<reference evidence="2" key="1">
    <citation type="submission" date="2013-09" db="EMBL/GenBank/DDBJ databases">
        <title>Corchorus olitorius genome sequencing.</title>
        <authorList>
            <person name="Alam M."/>
            <person name="Haque M.S."/>
            <person name="Islam M.S."/>
            <person name="Emdad E.M."/>
            <person name="Islam M.M."/>
            <person name="Ahmed B."/>
            <person name="Halim A."/>
            <person name="Hossen Q.M.M."/>
            <person name="Hossain M.Z."/>
            <person name="Ahmed R."/>
            <person name="Khan M.M."/>
            <person name="Islam R."/>
            <person name="Rashid M.M."/>
            <person name="Khan S.A."/>
            <person name="Rahman M.S."/>
            <person name="Alam M."/>
            <person name="Yahiya A.S."/>
            <person name="Khan M.S."/>
            <person name="Azam M.S."/>
            <person name="Haque T."/>
            <person name="Lashkar M.Z.H."/>
            <person name="Akhand A.I."/>
            <person name="Morshed G."/>
            <person name="Roy S."/>
            <person name="Uddin K.S."/>
            <person name="Rabeya T."/>
            <person name="Hossain A.S."/>
            <person name="Chowdhury A."/>
            <person name="Snigdha A.R."/>
            <person name="Mortoza M.S."/>
            <person name="Matin S.A."/>
            <person name="Hoque S.M.E."/>
            <person name="Islam M.K."/>
            <person name="Roy D.K."/>
            <person name="Haider R."/>
            <person name="Moosa M.M."/>
            <person name="Elias S.M."/>
            <person name="Hasan A.M."/>
            <person name="Jahan S."/>
            <person name="Shafiuddin M."/>
            <person name="Mahmood N."/>
            <person name="Shommy N.S."/>
        </authorList>
    </citation>
    <scope>NUCLEOTIDE SEQUENCE [LARGE SCALE GENOMIC DNA]</scope>
    <source>
        <strain evidence="2">cv. O-4</strain>
    </source>
</reference>
<evidence type="ECO:0000313" key="2">
    <source>
        <dbReference type="Proteomes" id="UP000187203"/>
    </source>
</evidence>
<dbReference type="Proteomes" id="UP000187203">
    <property type="component" value="Unassembled WGS sequence"/>
</dbReference>
<gene>
    <name evidence="1" type="ORF">COLO4_25587</name>
</gene>
<dbReference type="AlphaFoldDB" id="A0A1R3I1A4"/>
<protein>
    <submittedName>
        <fullName evidence="1">Uncharacterized protein</fullName>
    </submittedName>
</protein>
<keyword evidence="2" id="KW-1185">Reference proteome</keyword>
<proteinExistence type="predicted"/>
<sequence length="219" mass="24825">MLSRQSHPNGQSCSQVLKEWLHFGEYDLPSLHDCKEMVRDQAFLQLLYRRGIADFFPPILALQKIDHCYTSLDVRSAVTTIELKGSHNQMISIKTPPISSGRLTASGKLLKMSCGAATSLKLFSSSDLKQDSIVPPRNRFLLLALHLGPCFQFSALQLFHFDNKQGNCLAPLAAHRRIEELVRLVLYIWLSNEGNMTRIFHFSSSTYQHDTSQLLYQTA</sequence>
<accession>A0A1R3I1A4</accession>
<dbReference type="EMBL" id="AWUE01019092">
    <property type="protein sequence ID" value="OMO76356.1"/>
    <property type="molecule type" value="Genomic_DNA"/>
</dbReference>
<organism evidence="1 2">
    <name type="scientific">Corchorus olitorius</name>
    <dbReference type="NCBI Taxonomy" id="93759"/>
    <lineage>
        <taxon>Eukaryota</taxon>
        <taxon>Viridiplantae</taxon>
        <taxon>Streptophyta</taxon>
        <taxon>Embryophyta</taxon>
        <taxon>Tracheophyta</taxon>
        <taxon>Spermatophyta</taxon>
        <taxon>Magnoliopsida</taxon>
        <taxon>eudicotyledons</taxon>
        <taxon>Gunneridae</taxon>
        <taxon>Pentapetalae</taxon>
        <taxon>rosids</taxon>
        <taxon>malvids</taxon>
        <taxon>Malvales</taxon>
        <taxon>Malvaceae</taxon>
        <taxon>Grewioideae</taxon>
        <taxon>Apeibeae</taxon>
        <taxon>Corchorus</taxon>
    </lineage>
</organism>
<name>A0A1R3I1A4_9ROSI</name>
<comment type="caution">
    <text evidence="1">The sequence shown here is derived from an EMBL/GenBank/DDBJ whole genome shotgun (WGS) entry which is preliminary data.</text>
</comment>
<evidence type="ECO:0000313" key="1">
    <source>
        <dbReference type="EMBL" id="OMO76356.1"/>
    </source>
</evidence>